<dbReference type="AlphaFoldDB" id="A0A4V3A7C8"/>
<proteinExistence type="predicted"/>
<protein>
    <submittedName>
        <fullName evidence="2">Flagellar protein</fullName>
    </submittedName>
</protein>
<dbReference type="OrthoDB" id="9810610at2"/>
<sequence>MTTRLTIIRTRRFAAVIGLALAAGYGVAIPAQAETADTTEVLNDRISNDPGTEGAVEQKSYESEIEAYCANIADAARDQRYLRQKNELESLKVKVDERIAVLEQRRDEYEKWLGKRDDFMKVAEGTLVDIYKKMRPDAAAAQLSLINPGVAAAIVMKLNARLSSQILNEMDPEKAAGLAGIIANAAAAEQPKDPS</sequence>
<dbReference type="RefSeq" id="WP_133283099.1">
    <property type="nucleotide sequence ID" value="NZ_SMSI01000001.1"/>
</dbReference>
<keyword evidence="2" id="KW-0966">Cell projection</keyword>
<evidence type="ECO:0000313" key="2">
    <source>
        <dbReference type="EMBL" id="TDH38265.1"/>
    </source>
</evidence>
<dbReference type="EMBL" id="SMSI01000001">
    <property type="protein sequence ID" value="TDH38265.1"/>
    <property type="molecule type" value="Genomic_DNA"/>
</dbReference>
<gene>
    <name evidence="2" type="ORF">E2A64_03875</name>
</gene>
<dbReference type="Proteomes" id="UP000295131">
    <property type="component" value="Unassembled WGS sequence"/>
</dbReference>
<organism evidence="2 3">
    <name type="scientific">Pseudohoeflea suaedae</name>
    <dbReference type="NCBI Taxonomy" id="877384"/>
    <lineage>
        <taxon>Bacteria</taxon>
        <taxon>Pseudomonadati</taxon>
        <taxon>Pseudomonadota</taxon>
        <taxon>Alphaproteobacteria</taxon>
        <taxon>Hyphomicrobiales</taxon>
        <taxon>Rhizobiaceae</taxon>
        <taxon>Pseudohoeflea</taxon>
    </lineage>
</organism>
<dbReference type="SUPFAM" id="SSF158791">
    <property type="entry name" value="MgtE N-terminal domain-like"/>
    <property type="match status" value="1"/>
</dbReference>
<feature type="signal peptide" evidence="1">
    <location>
        <begin position="1"/>
        <end position="33"/>
    </location>
</feature>
<accession>A0A4V3A7C8</accession>
<comment type="caution">
    <text evidence="2">The sequence shown here is derived from an EMBL/GenBank/DDBJ whole genome shotgun (WGS) entry which is preliminary data.</text>
</comment>
<evidence type="ECO:0000256" key="1">
    <source>
        <dbReference type="SAM" id="SignalP"/>
    </source>
</evidence>
<reference evidence="2 3" key="1">
    <citation type="journal article" date="2013" name="Int. J. Syst. Evol. Microbiol.">
        <title>Hoeflea suaedae sp. nov., an endophytic bacterium isolated from the root of the halophyte Suaeda maritima.</title>
        <authorList>
            <person name="Chung E.J."/>
            <person name="Park J.A."/>
            <person name="Pramanik P."/>
            <person name="Bibi F."/>
            <person name="Jeon C.O."/>
            <person name="Chung Y.R."/>
        </authorList>
    </citation>
    <scope>NUCLEOTIDE SEQUENCE [LARGE SCALE GENOMIC DNA]</scope>
    <source>
        <strain evidence="2 3">YC6898</strain>
    </source>
</reference>
<keyword evidence="2" id="KW-0282">Flagellum</keyword>
<feature type="chain" id="PRO_5020669301" evidence="1">
    <location>
        <begin position="34"/>
        <end position="195"/>
    </location>
</feature>
<evidence type="ECO:0000313" key="3">
    <source>
        <dbReference type="Proteomes" id="UP000295131"/>
    </source>
</evidence>
<keyword evidence="1" id="KW-0732">Signal</keyword>
<keyword evidence="3" id="KW-1185">Reference proteome</keyword>
<keyword evidence="2" id="KW-0969">Cilium</keyword>
<name>A0A4V3A7C8_9HYPH</name>